<keyword evidence="1" id="KW-0812">Transmembrane</keyword>
<keyword evidence="1" id="KW-0472">Membrane</keyword>
<dbReference type="GO" id="GO:0043683">
    <property type="term" value="P:type IV pilus assembly"/>
    <property type="evidence" value="ECO:0007669"/>
    <property type="project" value="InterPro"/>
</dbReference>
<dbReference type="STRING" id="1522312.GCA_900177895_00940"/>
<dbReference type="OrthoDB" id="8595466at2"/>
<protein>
    <submittedName>
        <fullName evidence="2">Fimbrial protein</fullName>
    </submittedName>
</protein>
<organism evidence="2">
    <name type="scientific">Kingella negevensis</name>
    <dbReference type="NCBI Taxonomy" id="1522312"/>
    <lineage>
        <taxon>Bacteria</taxon>
        <taxon>Pseudomonadati</taxon>
        <taxon>Pseudomonadota</taxon>
        <taxon>Betaproteobacteria</taxon>
        <taxon>Neisseriales</taxon>
        <taxon>Neisseriaceae</taxon>
        <taxon>Kingella</taxon>
    </lineage>
</organism>
<reference evidence="3 4" key="2">
    <citation type="submission" date="2017-06" db="EMBL/GenBank/DDBJ databases">
        <authorList>
            <person name="Kim H.J."/>
            <person name="Triplett B.A."/>
        </authorList>
    </citation>
    <scope>NUCLEOTIDE SEQUENCE [LARGE SCALE GENOMIC DNA]</scope>
    <source>
        <strain evidence="3">Kingella_eburonensis</strain>
    </source>
</reference>
<accession>A0A238HFG3</accession>
<dbReference type="Proteomes" id="UP000215450">
    <property type="component" value="Unassembled WGS sequence"/>
</dbReference>
<dbReference type="NCBIfam" id="TIGR02532">
    <property type="entry name" value="IV_pilin_GFxxxE"/>
    <property type="match status" value="1"/>
</dbReference>
<reference evidence="2" key="1">
    <citation type="submission" date="2017-05" db="EMBL/GenBank/DDBJ databases">
        <authorList>
            <person name="Song R."/>
            <person name="Chenine A.L."/>
            <person name="Ruprecht R.M."/>
        </authorList>
    </citation>
    <scope>NUCLEOTIDE SEQUENCE</scope>
    <source>
        <strain evidence="2">Kingella_eburonensis</strain>
    </source>
</reference>
<keyword evidence="4" id="KW-1185">Reference proteome</keyword>
<feature type="transmembrane region" description="Helical" evidence="1">
    <location>
        <begin position="12"/>
        <end position="33"/>
    </location>
</feature>
<dbReference type="EMBL" id="FXUV02000021">
    <property type="protein sequence ID" value="SNB67427.1"/>
    <property type="molecule type" value="Genomic_DNA"/>
</dbReference>
<dbReference type="InterPro" id="IPR045584">
    <property type="entry name" value="Pilin-like"/>
</dbReference>
<dbReference type="InterPro" id="IPR012902">
    <property type="entry name" value="N_methyl_site"/>
</dbReference>
<keyword evidence="1" id="KW-1133">Transmembrane helix</keyword>
<dbReference type="InterPro" id="IPR031982">
    <property type="entry name" value="PilE-like"/>
</dbReference>
<proteinExistence type="predicted"/>
<evidence type="ECO:0000313" key="2">
    <source>
        <dbReference type="EMBL" id="SMQ12299.1"/>
    </source>
</evidence>
<dbReference type="Gene3D" id="3.30.700.50">
    <property type="match status" value="1"/>
</dbReference>
<evidence type="ECO:0000313" key="4">
    <source>
        <dbReference type="Proteomes" id="UP000215450"/>
    </source>
</evidence>
<sequence length="155" mass="17621">MQKSQNCFGFSLVELMASLSIISILIAIVYPSYHRYVQKARLYSAYQALLDNAHILERHYANQGNFKKNSTNWIDLPITQTEFFCIKLQGNPKGTENDSAYSLKAVAWDKKSEPRVLSVNQDGLALLCKSSTSDCSEDKFFKNPNRSDSECETFM</sequence>
<evidence type="ECO:0000256" key="1">
    <source>
        <dbReference type="SAM" id="Phobius"/>
    </source>
</evidence>
<dbReference type="SUPFAM" id="SSF54523">
    <property type="entry name" value="Pili subunits"/>
    <property type="match status" value="1"/>
</dbReference>
<dbReference type="EMBL" id="FXUV01000019">
    <property type="protein sequence ID" value="SMQ12299.1"/>
    <property type="molecule type" value="Genomic_DNA"/>
</dbReference>
<dbReference type="Pfam" id="PF07963">
    <property type="entry name" value="N_methyl"/>
    <property type="match status" value="1"/>
</dbReference>
<dbReference type="AlphaFoldDB" id="A0A238HFG3"/>
<gene>
    <name evidence="2" type="primary">pilE1_1</name>
    <name evidence="2" type="ORF">KEBURONENSIS_00182</name>
</gene>
<dbReference type="Pfam" id="PF16732">
    <property type="entry name" value="ComP_DUS"/>
    <property type="match status" value="1"/>
</dbReference>
<name>A0A238HFG3_9NEIS</name>
<evidence type="ECO:0000313" key="3">
    <source>
        <dbReference type="EMBL" id="SNB67427.1"/>
    </source>
</evidence>
<dbReference type="RefSeq" id="WP_095062537.1">
    <property type="nucleotide sequence ID" value="NZ_CP123447.1"/>
</dbReference>